<dbReference type="Gene3D" id="3.40.50.10190">
    <property type="entry name" value="BRCT domain"/>
    <property type="match status" value="1"/>
</dbReference>
<dbReference type="InterPro" id="IPR036420">
    <property type="entry name" value="BRCT_dom_sf"/>
</dbReference>
<accession>A0A1X2ID72</accession>
<comment type="caution">
    <text evidence="2">The sequence shown here is derived from an EMBL/GenBank/DDBJ whole genome shotgun (WGS) entry which is preliminary data.</text>
</comment>
<evidence type="ECO:0000313" key="2">
    <source>
        <dbReference type="EMBL" id="ORZ14094.1"/>
    </source>
</evidence>
<dbReference type="STRING" id="90262.A0A1X2ID72"/>
<keyword evidence="3" id="KW-1185">Reference proteome</keyword>
<gene>
    <name evidence="2" type="ORF">BCR42DRAFT_61544</name>
</gene>
<evidence type="ECO:0000259" key="1">
    <source>
        <dbReference type="Pfam" id="PF16770"/>
    </source>
</evidence>
<dbReference type="EMBL" id="MCGE01000015">
    <property type="protein sequence ID" value="ORZ14094.1"/>
    <property type="molecule type" value="Genomic_DNA"/>
</dbReference>
<dbReference type="OrthoDB" id="342264at2759"/>
<protein>
    <recommendedName>
        <fullName evidence="1">BRCT domain-containing protein</fullName>
    </recommendedName>
</protein>
<dbReference type="AlphaFoldDB" id="A0A1X2ID72"/>
<proteinExistence type="predicted"/>
<dbReference type="Proteomes" id="UP000193560">
    <property type="component" value="Unassembled WGS sequence"/>
</dbReference>
<reference evidence="2 3" key="1">
    <citation type="submission" date="2016-07" db="EMBL/GenBank/DDBJ databases">
        <title>Pervasive Adenine N6-methylation of Active Genes in Fungi.</title>
        <authorList>
            <consortium name="DOE Joint Genome Institute"/>
            <person name="Mondo S.J."/>
            <person name="Dannebaum R.O."/>
            <person name="Kuo R.C."/>
            <person name="Labutti K."/>
            <person name="Haridas S."/>
            <person name="Kuo A."/>
            <person name="Salamov A."/>
            <person name="Ahrendt S.R."/>
            <person name="Lipzen A."/>
            <person name="Sullivan W."/>
            <person name="Andreopoulos W.B."/>
            <person name="Clum A."/>
            <person name="Lindquist E."/>
            <person name="Daum C."/>
            <person name="Ramamoorthy G.K."/>
            <person name="Gryganskyi A."/>
            <person name="Culley D."/>
            <person name="Magnuson J.K."/>
            <person name="James T.Y."/>
            <person name="O'Malley M.A."/>
            <person name="Stajich J.E."/>
            <person name="Spatafora J.W."/>
            <person name="Visel A."/>
            <person name="Grigoriev I.V."/>
        </authorList>
    </citation>
    <scope>NUCLEOTIDE SEQUENCE [LARGE SCALE GENOMIC DNA]</scope>
    <source>
        <strain evidence="2 3">NRRL 1336</strain>
    </source>
</reference>
<evidence type="ECO:0000313" key="3">
    <source>
        <dbReference type="Proteomes" id="UP000193560"/>
    </source>
</evidence>
<feature type="domain" description="BRCT" evidence="1">
    <location>
        <begin position="69"/>
        <end position="131"/>
    </location>
</feature>
<dbReference type="CDD" id="cd17744">
    <property type="entry name" value="BRCT_MDC1_rpt1"/>
    <property type="match status" value="1"/>
</dbReference>
<organism evidence="2 3">
    <name type="scientific">Absidia repens</name>
    <dbReference type="NCBI Taxonomy" id="90262"/>
    <lineage>
        <taxon>Eukaryota</taxon>
        <taxon>Fungi</taxon>
        <taxon>Fungi incertae sedis</taxon>
        <taxon>Mucoromycota</taxon>
        <taxon>Mucoromycotina</taxon>
        <taxon>Mucoromycetes</taxon>
        <taxon>Mucorales</taxon>
        <taxon>Cunninghamellaceae</taxon>
        <taxon>Absidia</taxon>
    </lineage>
</organism>
<sequence length="220" mass="25315">MTILNIRLVEKDQANETLYPLLLVRIRPTPLLAYHYDDCAQILIFLQLLLLTRLHNTTSCFLHRLIFTRSIEAMGATVVFNWDLCTHLVTDSVKKTTNLLCALASKRYIVSERWAEMSILKAHFEDEKDYVVIRQSGLNYFTNKKLYFQPSADIKRSDAQDLAKAVGAKLRGKQPDMVKCDRALIVVSSGTLKETRPYEKAGYETMKRDDFLKLYGQSDD</sequence>
<dbReference type="SUPFAM" id="SSF52113">
    <property type="entry name" value="BRCT domain"/>
    <property type="match status" value="1"/>
</dbReference>
<dbReference type="InterPro" id="IPR001357">
    <property type="entry name" value="BRCT_dom"/>
</dbReference>
<dbReference type="Pfam" id="PF16770">
    <property type="entry name" value="RTT107_BRCT_5"/>
    <property type="match status" value="1"/>
</dbReference>
<name>A0A1X2ID72_9FUNG</name>